<sequence length="972" mass="104706">MLVNQVLGKVGTWTVVDGLKRVQVKAEADSVNLIRRTAGGSWFSVPAGGKDKKLGNKVGKGGNSQQSNLVWWLLQSMFTLGGAVCSYKFVGAAGFGFLLACKTWKFFGVGEIVDEGVHVLKSASETAARITDACDHVVERWEDGGFEGPFLAALAAPLVVMLIYSLGGCEMKRKRMTADGFLTGSDSDISIDKGTAALDTDDDDGLMRRLGMRLLLEQQAALQSQVSKLAAEKDKGTPAGDDVRGLDAVQEGESARRGIDNLIQRLVAHERQVSEGQGGAGGAARGARRPSISSGGRAVKDLAVAGMSGKTVEHCIQELGQEAKGPRAAMLNQLKQCENADWSIGPSQARCMRGASAKFEVQQCARSKELETCRAACVMVLMAAVLGRTLSSEQVADENDAVVLESDDWAIADADKEVRKCLERKALFHKYCDKAYPEGGKGSSAAGIASRRMALGPRVGDVCPLEVSEVSLPFAGSELIAIEAAPPSSRPCLRDPRGTMALRDREVDWAARDVVKPRSDAGLWQKEAKLDLHVGLAESGMLGACDEVVGGRSSWLIWDMRRSNVGLRSLPWLAVGSTAALCGVDLGSSVRGDLEVASFAGDVPDFFCKLLLPEAPWSYFGFDGAKGEELRFHLRKSGRQDLVERLGGRACACLRMLPMGFAWAVFFARSTLQGVVESGGALPAAGRIQRRSPPPQLHRESLLHWIYIGDCAGIRRESKELEAAGLQVKRGGARAKQALEAVGLAAHRESAGRGLERSLGVSLDASAKLVQVVQEKVRLAVLATEPLLNQEKAAPAAVGSRVDLRAWIFTCARAAMSIPNHVYRWIQEYRGERVAPLWSEVLDEFFVVVSLSACYGTCLGSECRDWIFIADASHLGFGIAANWSGVEEMRALCEGADEQGWSTYLHEAYSSVEKDEMDAATPVYQYLAREQETSRGWREAAGFCELFAGGAKLSGAMGRARLSLVEPWEVDQ</sequence>
<feature type="transmembrane region" description="Helical" evidence="2">
    <location>
        <begin position="69"/>
        <end position="90"/>
    </location>
</feature>
<evidence type="ECO:0000256" key="2">
    <source>
        <dbReference type="SAM" id="Phobius"/>
    </source>
</evidence>
<feature type="transmembrane region" description="Helical" evidence="2">
    <location>
        <begin position="150"/>
        <end position="167"/>
    </location>
</feature>
<proteinExistence type="predicted"/>
<feature type="non-terminal residue" evidence="3">
    <location>
        <position position="972"/>
    </location>
</feature>
<organism evidence="3 4">
    <name type="scientific">Prorocentrum cordatum</name>
    <dbReference type="NCBI Taxonomy" id="2364126"/>
    <lineage>
        <taxon>Eukaryota</taxon>
        <taxon>Sar</taxon>
        <taxon>Alveolata</taxon>
        <taxon>Dinophyceae</taxon>
        <taxon>Prorocentrales</taxon>
        <taxon>Prorocentraceae</taxon>
        <taxon>Prorocentrum</taxon>
    </lineage>
</organism>
<name>A0ABN9RFT8_9DINO</name>
<feature type="region of interest" description="Disordered" evidence="1">
    <location>
        <begin position="273"/>
        <end position="295"/>
    </location>
</feature>
<evidence type="ECO:0000313" key="4">
    <source>
        <dbReference type="Proteomes" id="UP001189429"/>
    </source>
</evidence>
<dbReference type="EMBL" id="CAUYUJ010006513">
    <property type="protein sequence ID" value="CAK0817608.1"/>
    <property type="molecule type" value="Genomic_DNA"/>
</dbReference>
<protein>
    <submittedName>
        <fullName evidence="3">Uncharacterized protein</fullName>
    </submittedName>
</protein>
<keyword evidence="2" id="KW-1133">Transmembrane helix</keyword>
<evidence type="ECO:0000256" key="1">
    <source>
        <dbReference type="SAM" id="MobiDB-lite"/>
    </source>
</evidence>
<comment type="caution">
    <text evidence="3">The sequence shown here is derived from an EMBL/GenBank/DDBJ whole genome shotgun (WGS) entry which is preliminary data.</text>
</comment>
<dbReference type="Proteomes" id="UP001189429">
    <property type="component" value="Unassembled WGS sequence"/>
</dbReference>
<keyword evidence="2" id="KW-0472">Membrane</keyword>
<keyword evidence="2" id="KW-0812">Transmembrane</keyword>
<reference evidence="3" key="1">
    <citation type="submission" date="2023-10" db="EMBL/GenBank/DDBJ databases">
        <authorList>
            <person name="Chen Y."/>
            <person name="Shah S."/>
            <person name="Dougan E. K."/>
            <person name="Thang M."/>
            <person name="Chan C."/>
        </authorList>
    </citation>
    <scope>NUCLEOTIDE SEQUENCE [LARGE SCALE GENOMIC DNA]</scope>
</reference>
<accession>A0ABN9RFT8</accession>
<evidence type="ECO:0000313" key="3">
    <source>
        <dbReference type="EMBL" id="CAK0817608.1"/>
    </source>
</evidence>
<gene>
    <name evidence="3" type="ORF">PCOR1329_LOCUS20167</name>
</gene>
<keyword evidence="4" id="KW-1185">Reference proteome</keyword>